<evidence type="ECO:0000256" key="5">
    <source>
        <dbReference type="ARBA" id="ARBA00022777"/>
    </source>
</evidence>
<evidence type="ECO:0000313" key="13">
    <source>
        <dbReference type="EMBL" id="CAE0681271.1"/>
    </source>
</evidence>
<keyword evidence="4 9" id="KW-0547">Nucleotide-binding</keyword>
<keyword evidence="5" id="KW-0418">Kinase</keyword>
<keyword evidence="2 10" id="KW-0723">Serine/threonine-protein kinase</keyword>
<reference evidence="13" key="1">
    <citation type="submission" date="2021-01" db="EMBL/GenBank/DDBJ databases">
        <authorList>
            <person name="Corre E."/>
            <person name="Pelletier E."/>
            <person name="Niang G."/>
            <person name="Scheremetjew M."/>
            <person name="Finn R."/>
            <person name="Kale V."/>
            <person name="Holt S."/>
            <person name="Cochrane G."/>
            <person name="Meng A."/>
            <person name="Brown T."/>
            <person name="Cohen L."/>
        </authorList>
    </citation>
    <scope>NUCLEOTIDE SEQUENCE</scope>
    <source>
        <strain evidence="13">CCCM811</strain>
    </source>
</reference>
<dbReference type="EC" id="2.7.11.1" evidence="1"/>
<evidence type="ECO:0000256" key="9">
    <source>
        <dbReference type="PROSITE-ProRule" id="PRU10141"/>
    </source>
</evidence>
<dbReference type="PANTHER" id="PTHR43895:SF32">
    <property type="entry name" value="SERINE_THREONINE-PROTEIN KINASE CHK1"/>
    <property type="match status" value="1"/>
</dbReference>
<keyword evidence="3" id="KW-0808">Transferase</keyword>
<dbReference type="EMBL" id="HBIV01047525">
    <property type="protein sequence ID" value="CAE0681270.1"/>
    <property type="molecule type" value="Transcribed_RNA"/>
</dbReference>
<evidence type="ECO:0000256" key="4">
    <source>
        <dbReference type="ARBA" id="ARBA00022741"/>
    </source>
</evidence>
<protein>
    <recommendedName>
        <fullName evidence="1">non-specific serine/threonine protein kinase</fullName>
        <ecNumber evidence="1">2.7.11.1</ecNumber>
    </recommendedName>
</protein>
<dbReference type="Gene3D" id="1.10.510.10">
    <property type="entry name" value="Transferase(Phosphotransferase) domain 1"/>
    <property type="match status" value="1"/>
</dbReference>
<dbReference type="PROSITE" id="PS50011">
    <property type="entry name" value="PROTEIN_KINASE_DOM"/>
    <property type="match status" value="1"/>
</dbReference>
<dbReference type="FunFam" id="1.10.510.10:FF:000571">
    <property type="entry name" value="Maternal embryonic leucine zipper kinase"/>
    <property type="match status" value="1"/>
</dbReference>
<keyword evidence="6 9" id="KW-0067">ATP-binding</keyword>
<evidence type="ECO:0000313" key="12">
    <source>
        <dbReference type="EMBL" id="CAE0681270.1"/>
    </source>
</evidence>
<dbReference type="SUPFAM" id="SSF56112">
    <property type="entry name" value="Protein kinase-like (PK-like)"/>
    <property type="match status" value="1"/>
</dbReference>
<dbReference type="InterPro" id="IPR008271">
    <property type="entry name" value="Ser/Thr_kinase_AS"/>
</dbReference>
<evidence type="ECO:0000256" key="2">
    <source>
        <dbReference type="ARBA" id="ARBA00022527"/>
    </source>
</evidence>
<evidence type="ECO:0000259" key="11">
    <source>
        <dbReference type="PROSITE" id="PS50011"/>
    </source>
</evidence>
<dbReference type="InterPro" id="IPR017441">
    <property type="entry name" value="Protein_kinase_ATP_BS"/>
</dbReference>
<comment type="similarity">
    <text evidence="10">Belongs to the protein kinase superfamily.</text>
</comment>
<dbReference type="PROSITE" id="PS00108">
    <property type="entry name" value="PROTEIN_KINASE_ST"/>
    <property type="match status" value="1"/>
</dbReference>
<dbReference type="PROSITE" id="PS00107">
    <property type="entry name" value="PROTEIN_KINASE_ATP"/>
    <property type="match status" value="1"/>
</dbReference>
<evidence type="ECO:0000256" key="10">
    <source>
        <dbReference type="RuleBase" id="RU000304"/>
    </source>
</evidence>
<dbReference type="GO" id="GO:0005524">
    <property type="term" value="F:ATP binding"/>
    <property type="evidence" value="ECO:0007669"/>
    <property type="project" value="UniProtKB-UniRule"/>
</dbReference>
<feature type="domain" description="Protein kinase" evidence="11">
    <location>
        <begin position="12"/>
        <end position="280"/>
    </location>
</feature>
<evidence type="ECO:0000256" key="1">
    <source>
        <dbReference type="ARBA" id="ARBA00012513"/>
    </source>
</evidence>
<feature type="binding site" evidence="9">
    <location>
        <position position="41"/>
    </location>
    <ligand>
        <name>ATP</name>
        <dbReference type="ChEBI" id="CHEBI:30616"/>
    </ligand>
</feature>
<evidence type="ECO:0000256" key="3">
    <source>
        <dbReference type="ARBA" id="ARBA00022679"/>
    </source>
</evidence>
<gene>
    <name evidence="12" type="ORF">LGLO00237_LOCUS33057</name>
    <name evidence="13" type="ORF">LGLO00237_LOCUS33058</name>
</gene>
<proteinExistence type="inferred from homology"/>
<comment type="catalytic activity">
    <reaction evidence="7">
        <text>L-threonyl-[protein] + ATP = O-phospho-L-threonyl-[protein] + ADP + H(+)</text>
        <dbReference type="Rhea" id="RHEA:46608"/>
        <dbReference type="Rhea" id="RHEA-COMP:11060"/>
        <dbReference type="Rhea" id="RHEA-COMP:11605"/>
        <dbReference type="ChEBI" id="CHEBI:15378"/>
        <dbReference type="ChEBI" id="CHEBI:30013"/>
        <dbReference type="ChEBI" id="CHEBI:30616"/>
        <dbReference type="ChEBI" id="CHEBI:61977"/>
        <dbReference type="ChEBI" id="CHEBI:456216"/>
        <dbReference type="EC" id="2.7.11.1"/>
    </reaction>
</comment>
<dbReference type="PANTHER" id="PTHR43895">
    <property type="entry name" value="CALCIUM/CALMODULIN-DEPENDENT PROTEIN KINASE KINASE-RELATED"/>
    <property type="match status" value="1"/>
</dbReference>
<dbReference type="Pfam" id="PF00069">
    <property type="entry name" value="Pkinase"/>
    <property type="match status" value="1"/>
</dbReference>
<evidence type="ECO:0000256" key="8">
    <source>
        <dbReference type="ARBA" id="ARBA00048679"/>
    </source>
</evidence>
<dbReference type="GO" id="GO:0007165">
    <property type="term" value="P:signal transduction"/>
    <property type="evidence" value="ECO:0007669"/>
    <property type="project" value="TreeGrafter"/>
</dbReference>
<dbReference type="InterPro" id="IPR000719">
    <property type="entry name" value="Prot_kinase_dom"/>
</dbReference>
<name>A0A6V3TQB6_9EUKA</name>
<dbReference type="EMBL" id="HBIV01047526">
    <property type="protein sequence ID" value="CAE0681271.1"/>
    <property type="molecule type" value="Transcribed_RNA"/>
</dbReference>
<sequence>MTDNKQPELLDYIVGKTLGKGLTSTVKLGTHKKTGKKVALKILKLEKLHGNLKYMQAMEADIAALLKIKHPNVLNLLQADLNAKMGEKNCPVMVLELAENWELMDYLMYTGSFSEGVARTYFHQLIDAMKTCHDKGIRHRDLKPDNLLLDANFQLKIADFGFSSDQDIMYTYTGTKSYMAPEIAAIREGKTNGYTKACDIWSAGVILFIMSAGFPPYQEPSKDDWWFTRLKSKNFKMFWKAHETHHPQFTADFKELIEKILQVDPQKRASIEEIVKSKWMTGKVLTKDELVKELKRKKPAVEEEKHRQCLESKSDSSSNITTRFGVRAGVAAQGATERIKIDDILDVKSLPEPPKYKDPAINNYTTAQCKLKAQKALARVVALVSGMGPGTKFSRSGYELEAEIQSVTMAIEVYAEEDSSRIVFRRLAGSWGSFRKMYGYFISKLS</sequence>
<accession>A0A6V3TQB6</accession>
<dbReference type="SMART" id="SM00220">
    <property type="entry name" value="S_TKc"/>
    <property type="match status" value="1"/>
</dbReference>
<dbReference type="GO" id="GO:0004674">
    <property type="term" value="F:protein serine/threonine kinase activity"/>
    <property type="evidence" value="ECO:0007669"/>
    <property type="project" value="UniProtKB-KW"/>
</dbReference>
<comment type="catalytic activity">
    <reaction evidence="8">
        <text>L-seryl-[protein] + ATP = O-phospho-L-seryl-[protein] + ADP + H(+)</text>
        <dbReference type="Rhea" id="RHEA:17989"/>
        <dbReference type="Rhea" id="RHEA-COMP:9863"/>
        <dbReference type="Rhea" id="RHEA-COMP:11604"/>
        <dbReference type="ChEBI" id="CHEBI:15378"/>
        <dbReference type="ChEBI" id="CHEBI:29999"/>
        <dbReference type="ChEBI" id="CHEBI:30616"/>
        <dbReference type="ChEBI" id="CHEBI:83421"/>
        <dbReference type="ChEBI" id="CHEBI:456216"/>
        <dbReference type="EC" id="2.7.11.1"/>
    </reaction>
</comment>
<dbReference type="AlphaFoldDB" id="A0A6V3TQB6"/>
<evidence type="ECO:0000256" key="6">
    <source>
        <dbReference type="ARBA" id="ARBA00022840"/>
    </source>
</evidence>
<dbReference type="InterPro" id="IPR011009">
    <property type="entry name" value="Kinase-like_dom_sf"/>
</dbReference>
<organism evidence="13">
    <name type="scientific">Lotharella globosa</name>
    <dbReference type="NCBI Taxonomy" id="91324"/>
    <lineage>
        <taxon>Eukaryota</taxon>
        <taxon>Sar</taxon>
        <taxon>Rhizaria</taxon>
        <taxon>Cercozoa</taxon>
        <taxon>Chlorarachniophyceae</taxon>
        <taxon>Lotharella</taxon>
    </lineage>
</organism>
<evidence type="ECO:0000256" key="7">
    <source>
        <dbReference type="ARBA" id="ARBA00047899"/>
    </source>
</evidence>